<evidence type="ECO:0000259" key="4">
    <source>
        <dbReference type="Pfam" id="PF23559"/>
    </source>
</evidence>
<evidence type="ECO:0008006" key="7">
    <source>
        <dbReference type="Google" id="ProtNLM"/>
    </source>
</evidence>
<feature type="domain" description="NB-ARC" evidence="3">
    <location>
        <begin position="134"/>
        <end position="282"/>
    </location>
</feature>
<dbReference type="AlphaFoldDB" id="A0AA88J591"/>
<dbReference type="Gene3D" id="1.10.10.10">
    <property type="entry name" value="Winged helix-like DNA-binding domain superfamily/Winged helix DNA-binding domain"/>
    <property type="match status" value="1"/>
</dbReference>
<dbReference type="EMBL" id="BTGU01000140">
    <property type="protein sequence ID" value="GMN63004.1"/>
    <property type="molecule type" value="Genomic_DNA"/>
</dbReference>
<dbReference type="InterPro" id="IPR058922">
    <property type="entry name" value="WHD_DRP"/>
</dbReference>
<dbReference type="InterPro" id="IPR036388">
    <property type="entry name" value="WH-like_DNA-bd_sf"/>
</dbReference>
<feature type="domain" description="Disease resistance protein winged helix" evidence="4">
    <location>
        <begin position="374"/>
        <end position="444"/>
    </location>
</feature>
<sequence length="450" mass="51493">MEAASIAINAIDKVLRLLTNEADSFQEVIARTGFLPHELANLLDLIENVKLLERGAEAWLMEAARISQRVEFVLCTYLLQVTQRRHQRGFKNLIRQTKPGLGIVASEIPDVVIRLREMKIKGKERGRACGEPPERLVISLVGTGGAGKTTFASIICRSEEVKKRFDCHAWINASQLYNLENLFRQIANMISPEEEMDSIPEVISRLKEYLMTKRYVTIFDGVWQTDYLQLLKDVLPDNNNGSRIIIMTRDDAIAASCDVVQKIQPLSSGRAWELFRKLAFRYEIEGKCPPELENLSHEIVGRCHGLPLLIWAVGDILSYKAKISSEWKKLLDNIDNEIGENQNPSPIEEVSRNFYRSYGDLPCRIRICLLYFAIFPKGYHIPDLKLIKLWIAEGFVKEETGKTMEQVAETYLNELINKNLVQISCVNYYAAERMCRVHGFMHDILSSRDK</sequence>
<organism evidence="5 6">
    <name type="scientific">Ficus carica</name>
    <name type="common">Common fig</name>
    <dbReference type="NCBI Taxonomy" id="3494"/>
    <lineage>
        <taxon>Eukaryota</taxon>
        <taxon>Viridiplantae</taxon>
        <taxon>Streptophyta</taxon>
        <taxon>Embryophyta</taxon>
        <taxon>Tracheophyta</taxon>
        <taxon>Spermatophyta</taxon>
        <taxon>Magnoliopsida</taxon>
        <taxon>eudicotyledons</taxon>
        <taxon>Gunneridae</taxon>
        <taxon>Pentapetalae</taxon>
        <taxon>rosids</taxon>
        <taxon>fabids</taxon>
        <taxon>Rosales</taxon>
        <taxon>Moraceae</taxon>
        <taxon>Ficeae</taxon>
        <taxon>Ficus</taxon>
    </lineage>
</organism>
<evidence type="ECO:0000256" key="2">
    <source>
        <dbReference type="ARBA" id="ARBA00022821"/>
    </source>
</evidence>
<dbReference type="InterPro" id="IPR042197">
    <property type="entry name" value="Apaf_helical"/>
</dbReference>
<evidence type="ECO:0000313" key="6">
    <source>
        <dbReference type="Proteomes" id="UP001187192"/>
    </source>
</evidence>
<dbReference type="Gene3D" id="1.10.8.430">
    <property type="entry name" value="Helical domain of apoptotic protease-activating factors"/>
    <property type="match status" value="1"/>
</dbReference>
<proteinExistence type="predicted"/>
<dbReference type="PANTHER" id="PTHR23155:SF1052">
    <property type="entry name" value="DISEASE RESISTANCE PROTEIN RPM1"/>
    <property type="match status" value="1"/>
</dbReference>
<keyword evidence="1" id="KW-0677">Repeat</keyword>
<reference evidence="5" key="1">
    <citation type="submission" date="2023-07" db="EMBL/GenBank/DDBJ databases">
        <title>draft genome sequence of fig (Ficus carica).</title>
        <authorList>
            <person name="Takahashi T."/>
            <person name="Nishimura K."/>
        </authorList>
    </citation>
    <scope>NUCLEOTIDE SEQUENCE</scope>
</reference>
<dbReference type="PANTHER" id="PTHR23155">
    <property type="entry name" value="DISEASE RESISTANCE PROTEIN RP"/>
    <property type="match status" value="1"/>
</dbReference>
<dbReference type="SUPFAM" id="SSF52540">
    <property type="entry name" value="P-loop containing nucleoside triphosphate hydrolases"/>
    <property type="match status" value="1"/>
</dbReference>
<evidence type="ECO:0000313" key="5">
    <source>
        <dbReference type="EMBL" id="GMN63004.1"/>
    </source>
</evidence>
<gene>
    <name evidence="5" type="ORF">TIFTF001_032084</name>
</gene>
<dbReference type="InterPro" id="IPR002182">
    <property type="entry name" value="NB-ARC"/>
</dbReference>
<dbReference type="Pfam" id="PF23559">
    <property type="entry name" value="WHD_DRP"/>
    <property type="match status" value="1"/>
</dbReference>
<dbReference type="GO" id="GO:0098542">
    <property type="term" value="P:defense response to other organism"/>
    <property type="evidence" value="ECO:0007669"/>
    <property type="project" value="TreeGrafter"/>
</dbReference>
<dbReference type="Proteomes" id="UP001187192">
    <property type="component" value="Unassembled WGS sequence"/>
</dbReference>
<dbReference type="InterPro" id="IPR044974">
    <property type="entry name" value="Disease_R_plants"/>
</dbReference>
<keyword evidence="6" id="KW-1185">Reference proteome</keyword>
<name>A0AA88J591_FICCA</name>
<dbReference type="Pfam" id="PF00931">
    <property type="entry name" value="NB-ARC"/>
    <property type="match status" value="1"/>
</dbReference>
<comment type="caution">
    <text evidence="5">The sequence shown here is derived from an EMBL/GenBank/DDBJ whole genome shotgun (WGS) entry which is preliminary data.</text>
</comment>
<evidence type="ECO:0000256" key="1">
    <source>
        <dbReference type="ARBA" id="ARBA00022737"/>
    </source>
</evidence>
<dbReference type="FunFam" id="1.10.10.10:FF:000322">
    <property type="entry name" value="Probable disease resistance protein At1g63360"/>
    <property type="match status" value="1"/>
</dbReference>
<dbReference type="InterPro" id="IPR027417">
    <property type="entry name" value="P-loop_NTPase"/>
</dbReference>
<dbReference type="PRINTS" id="PR00364">
    <property type="entry name" value="DISEASERSIST"/>
</dbReference>
<accession>A0AA88J591</accession>
<protein>
    <recommendedName>
        <fullName evidence="7">NB-ARC domain-containing protein</fullName>
    </recommendedName>
</protein>
<evidence type="ECO:0000259" key="3">
    <source>
        <dbReference type="Pfam" id="PF00931"/>
    </source>
</evidence>
<dbReference type="GO" id="GO:0043531">
    <property type="term" value="F:ADP binding"/>
    <property type="evidence" value="ECO:0007669"/>
    <property type="project" value="InterPro"/>
</dbReference>
<dbReference type="Gene3D" id="3.40.50.300">
    <property type="entry name" value="P-loop containing nucleotide triphosphate hydrolases"/>
    <property type="match status" value="1"/>
</dbReference>
<keyword evidence="2" id="KW-0611">Plant defense</keyword>